<reference evidence="1 2" key="3">
    <citation type="journal article" date="2022" name="Microbiol. Spectr.">
        <title>Folding features and dynamics of 3D genome architecture in plant fungal pathogens.</title>
        <authorList>
            <person name="Xia C."/>
        </authorList>
    </citation>
    <scope>NUCLEOTIDE SEQUENCE [LARGE SCALE GENOMIC DNA]</scope>
    <source>
        <strain evidence="1 2">93-210</strain>
    </source>
</reference>
<comment type="caution">
    <text evidence="1">The sequence shown here is derived from an EMBL/GenBank/DDBJ whole genome shotgun (WGS) entry which is preliminary data.</text>
</comment>
<organism evidence="1 2">
    <name type="scientific">Puccinia striiformis f. sp. tritici</name>
    <dbReference type="NCBI Taxonomy" id="168172"/>
    <lineage>
        <taxon>Eukaryota</taxon>
        <taxon>Fungi</taxon>
        <taxon>Dikarya</taxon>
        <taxon>Basidiomycota</taxon>
        <taxon>Pucciniomycotina</taxon>
        <taxon>Pucciniomycetes</taxon>
        <taxon>Pucciniales</taxon>
        <taxon>Pucciniaceae</taxon>
        <taxon>Puccinia</taxon>
    </lineage>
</organism>
<accession>A0ACC0DS88</accession>
<proteinExistence type="predicted"/>
<protein>
    <submittedName>
        <fullName evidence="1">Uncharacterized protein</fullName>
    </submittedName>
</protein>
<evidence type="ECO:0000313" key="1">
    <source>
        <dbReference type="EMBL" id="KAI7938420.1"/>
    </source>
</evidence>
<name>A0ACC0DS88_9BASI</name>
<evidence type="ECO:0000313" key="2">
    <source>
        <dbReference type="Proteomes" id="UP001060170"/>
    </source>
</evidence>
<reference evidence="2" key="2">
    <citation type="journal article" date="2018" name="Mol. Plant Microbe Interact.">
        <title>Genome sequence resources for the wheat stripe rust pathogen (Puccinia striiformis f. sp. tritici) and the barley stripe rust pathogen (Puccinia striiformis f. sp. hordei).</title>
        <authorList>
            <person name="Xia C."/>
            <person name="Wang M."/>
            <person name="Yin C."/>
            <person name="Cornejo O.E."/>
            <person name="Hulbert S.H."/>
            <person name="Chen X."/>
        </authorList>
    </citation>
    <scope>NUCLEOTIDE SEQUENCE [LARGE SCALE GENOMIC DNA]</scope>
    <source>
        <strain evidence="2">93-210</strain>
    </source>
</reference>
<sequence length="59" mass="7149">MQASQETTDAWAKQKHPRSSSEAVLIRFRRLKTTLESKRNRFIQLEQIKNRNQKREDTY</sequence>
<dbReference type="Proteomes" id="UP001060170">
    <property type="component" value="Chromosome 16"/>
</dbReference>
<keyword evidence="2" id="KW-1185">Reference proteome</keyword>
<dbReference type="EMBL" id="CM045880">
    <property type="protein sequence ID" value="KAI7938420.1"/>
    <property type="molecule type" value="Genomic_DNA"/>
</dbReference>
<gene>
    <name evidence="1" type="ORF">MJO28_015340</name>
</gene>
<reference evidence="2" key="1">
    <citation type="journal article" date="2018" name="BMC Genomics">
        <title>Genomic insights into host adaptation between the wheat stripe rust pathogen (Puccinia striiformis f. sp. tritici) and the barley stripe rust pathogen (Puccinia striiformis f. sp. hordei).</title>
        <authorList>
            <person name="Xia C."/>
            <person name="Wang M."/>
            <person name="Yin C."/>
            <person name="Cornejo O.E."/>
            <person name="Hulbert S.H."/>
            <person name="Chen X."/>
        </authorList>
    </citation>
    <scope>NUCLEOTIDE SEQUENCE [LARGE SCALE GENOMIC DNA]</scope>
    <source>
        <strain evidence="2">93-210</strain>
    </source>
</reference>